<name>A0A9E7G3H7_9LILI</name>
<keyword evidence="3" id="KW-1185">Reference proteome</keyword>
<proteinExistence type="predicted"/>
<organism evidence="2 3">
    <name type="scientific">Musa troglodytarum</name>
    <name type="common">fe'i banana</name>
    <dbReference type="NCBI Taxonomy" id="320322"/>
    <lineage>
        <taxon>Eukaryota</taxon>
        <taxon>Viridiplantae</taxon>
        <taxon>Streptophyta</taxon>
        <taxon>Embryophyta</taxon>
        <taxon>Tracheophyta</taxon>
        <taxon>Spermatophyta</taxon>
        <taxon>Magnoliopsida</taxon>
        <taxon>Liliopsida</taxon>
        <taxon>Zingiberales</taxon>
        <taxon>Musaceae</taxon>
        <taxon>Musa</taxon>
    </lineage>
</organism>
<dbReference type="Proteomes" id="UP001055439">
    <property type="component" value="Chromosome 5"/>
</dbReference>
<accession>A0A9E7G3H7</accession>
<evidence type="ECO:0000313" key="3">
    <source>
        <dbReference type="Proteomes" id="UP001055439"/>
    </source>
</evidence>
<dbReference type="AlphaFoldDB" id="A0A9E7G3H7"/>
<gene>
    <name evidence="2" type="ORF">MUK42_20791</name>
</gene>
<protein>
    <submittedName>
        <fullName evidence="2">Uncharacterized protein</fullName>
    </submittedName>
</protein>
<dbReference type="EMBL" id="CP097507">
    <property type="protein sequence ID" value="URE05953.1"/>
    <property type="molecule type" value="Genomic_DNA"/>
</dbReference>
<feature type="region of interest" description="Disordered" evidence="1">
    <location>
        <begin position="1"/>
        <end position="39"/>
    </location>
</feature>
<sequence length="86" mass="9739">MPNGRLCHAPSRRVQANAPVAFSRPPQRSRGRTAPFPFRSYDPTIRSRARRQGVAACVFHMRITCIQILYSSILICSTYSVDGYPR</sequence>
<evidence type="ECO:0000256" key="1">
    <source>
        <dbReference type="SAM" id="MobiDB-lite"/>
    </source>
</evidence>
<dbReference type="OrthoDB" id="44867at2759"/>
<reference evidence="2" key="1">
    <citation type="submission" date="2022-05" db="EMBL/GenBank/DDBJ databases">
        <title>The Musa troglodytarum L. genome provides insights into the mechanism of non-climacteric behaviour and enrichment of carotenoids.</title>
        <authorList>
            <person name="Wang J."/>
        </authorList>
    </citation>
    <scope>NUCLEOTIDE SEQUENCE</scope>
    <source>
        <tissue evidence="2">Leaf</tissue>
    </source>
</reference>
<evidence type="ECO:0000313" key="2">
    <source>
        <dbReference type="EMBL" id="URE05953.1"/>
    </source>
</evidence>